<gene>
    <name evidence="6" type="ORF">LNQ49_00790</name>
</gene>
<evidence type="ECO:0000313" key="6">
    <source>
        <dbReference type="EMBL" id="MCC9070142.1"/>
    </source>
</evidence>
<evidence type="ECO:0000256" key="1">
    <source>
        <dbReference type="ARBA" id="ARBA00009928"/>
    </source>
</evidence>
<evidence type="ECO:0000256" key="4">
    <source>
        <dbReference type="SAM" id="Coils"/>
    </source>
</evidence>
<proteinExistence type="inferred from homology"/>
<protein>
    <submittedName>
        <fullName evidence="6">Tyrosinase family protein</fullName>
    </submittedName>
</protein>
<feature type="domain" description="Tyrosinase copper-binding" evidence="5">
    <location>
        <begin position="196"/>
        <end position="213"/>
    </location>
</feature>
<reference evidence="6" key="1">
    <citation type="submission" date="2021-11" db="EMBL/GenBank/DDBJ databases">
        <title>Description of novel Flavobacterium species.</title>
        <authorList>
            <person name="Saticioglu I.B."/>
            <person name="Ay H."/>
            <person name="Altun S."/>
            <person name="Duman M."/>
        </authorList>
    </citation>
    <scope>NUCLEOTIDE SEQUENCE</scope>
    <source>
        <strain evidence="6">F-65</strain>
    </source>
</reference>
<dbReference type="InterPro" id="IPR050316">
    <property type="entry name" value="Tyrosinase/Hemocyanin"/>
</dbReference>
<evidence type="ECO:0000313" key="7">
    <source>
        <dbReference type="Proteomes" id="UP001430919"/>
    </source>
</evidence>
<comment type="caution">
    <text evidence="6">The sequence shown here is derived from an EMBL/GenBank/DDBJ whole genome shotgun (WGS) entry which is preliminary data.</text>
</comment>
<organism evidence="6 7">
    <name type="scientific">Flavobacterium pisciphilum</name>
    <dbReference type="NCBI Taxonomy" id="2893755"/>
    <lineage>
        <taxon>Bacteria</taxon>
        <taxon>Pseudomonadati</taxon>
        <taxon>Bacteroidota</taxon>
        <taxon>Flavobacteriia</taxon>
        <taxon>Flavobacteriales</taxon>
        <taxon>Flavobacteriaceae</taxon>
        <taxon>Flavobacterium</taxon>
    </lineage>
</organism>
<accession>A0ABS8MPT4</accession>
<dbReference type="Gene3D" id="1.10.1280.10">
    <property type="entry name" value="Di-copper center containing domain from catechol oxidase"/>
    <property type="match status" value="1"/>
</dbReference>
<dbReference type="PROSITE" id="PS00497">
    <property type="entry name" value="TYROSINASE_1"/>
    <property type="match status" value="1"/>
</dbReference>
<dbReference type="Proteomes" id="UP001430919">
    <property type="component" value="Unassembled WGS sequence"/>
</dbReference>
<dbReference type="InterPro" id="IPR002227">
    <property type="entry name" value="Tyrosinase_Cu-bd"/>
</dbReference>
<feature type="coiled-coil region" evidence="4">
    <location>
        <begin position="515"/>
        <end position="542"/>
    </location>
</feature>
<dbReference type="RefSeq" id="WP_229986894.1">
    <property type="nucleotide sequence ID" value="NZ_JAJJMO010000001.1"/>
</dbReference>
<dbReference type="Pfam" id="PF00264">
    <property type="entry name" value="Tyrosinase"/>
    <property type="match status" value="1"/>
</dbReference>
<keyword evidence="7" id="KW-1185">Reference proteome</keyword>
<dbReference type="InterPro" id="IPR008922">
    <property type="entry name" value="Di-copper_centre_dom_sf"/>
</dbReference>
<keyword evidence="2" id="KW-0479">Metal-binding</keyword>
<evidence type="ECO:0000256" key="3">
    <source>
        <dbReference type="ARBA" id="ARBA00023008"/>
    </source>
</evidence>
<comment type="similarity">
    <text evidence="1">Belongs to the tyrosinase family.</text>
</comment>
<evidence type="ECO:0000259" key="5">
    <source>
        <dbReference type="PROSITE" id="PS00497"/>
    </source>
</evidence>
<keyword evidence="4" id="KW-0175">Coiled coil</keyword>
<dbReference type="EMBL" id="JAJJMO010000001">
    <property type="protein sequence ID" value="MCC9070142.1"/>
    <property type="molecule type" value="Genomic_DNA"/>
</dbReference>
<name>A0ABS8MPT4_9FLAO</name>
<dbReference type="SUPFAM" id="SSF48056">
    <property type="entry name" value="Di-copper centre-containing domain"/>
    <property type="match status" value="1"/>
</dbReference>
<evidence type="ECO:0000256" key="2">
    <source>
        <dbReference type="ARBA" id="ARBA00022723"/>
    </source>
</evidence>
<keyword evidence="3" id="KW-0186">Copper</keyword>
<dbReference type="PANTHER" id="PTHR11474">
    <property type="entry name" value="TYROSINASE FAMILY MEMBER"/>
    <property type="match status" value="1"/>
</dbReference>
<dbReference type="PANTHER" id="PTHR11474:SF126">
    <property type="entry name" value="TYROSINASE-LIKE PROTEIN TYR-1-RELATED"/>
    <property type="match status" value="1"/>
</dbReference>
<sequence length="753" mass="86571">MSQKSNFALSFIGINDNASPEAAYITWTPTKFRISRSDSSNSEKITLDQEQLKDTVLEFPKDIDLSKLGVPTLLFYDNNVIGTKGKESFEIQFKIGESHKDIFIGGKFQAEKLFNGASPEDLDIRIKAIKDGVEITAIKTMIRVRKNANLLSKNAKVAYLHALSTVNKADSEGRGIGIYSTDFFKMHVKGSKSIAHGTEVFLPWHRLYLLDLERQLQIVDPKVSLHYWKFDEPAPNIFKADFLGESIIDRADNPIMTNGVSTNFARFNADNPLKFWSIDREKLIRRMSWFDNQKEQAGFNEYDEKTKQVSFYAVQKESETYNNKQYLFKQIKDKSGKLSTDDKSFTVLEGDPHGYTHVSNNGYVNYVPTAPKDPIFFFLHSNVERMWGKWQTMHKLFDPSSEKNYPNQKEDPSIPSWKNVNAQLWPWNGKVTPNEYHYEAPGTRTNNFTKSDCYKNFENNSPIIKDALDPFGVIDYSNYLGFEYDDAAAFLNAYSPKIENNNKLIQALKTSGLRILHKEKDVEDLIEVMEQLINRNSRTNENSTKLFASTNNAPELRTVLNTLTLNKIFSSEIPKLSATINNTLEKLLTVADHIEEVDAILIPLVYADNRDIIHQLELNFKKLENDITSDVSVRYYDSGSDKYETKSFSRYLVIYLLALYDYEFIQDDKIYDLITKNKAIIFNKIGEEEYLDLLITLLGFASNETIKRIFLNSLESTNFLVDLEAKLKNTKEEKTVNKIWALHTLFNNALKNK</sequence>
<dbReference type="PRINTS" id="PR00092">
    <property type="entry name" value="TYROSINASE"/>
</dbReference>